<protein>
    <submittedName>
        <fullName evidence="1">Uncharacterized protein</fullName>
    </submittedName>
</protein>
<comment type="caution">
    <text evidence="1">The sequence shown here is derived from an EMBL/GenBank/DDBJ whole genome shotgun (WGS) entry which is preliminary data.</text>
</comment>
<evidence type="ECO:0000313" key="2">
    <source>
        <dbReference type="Proteomes" id="UP001339429"/>
    </source>
</evidence>
<keyword evidence="2" id="KW-1185">Reference proteome</keyword>
<dbReference type="RefSeq" id="WP_327780095.1">
    <property type="nucleotide sequence ID" value="NZ_JAYXUD010000015.1"/>
</dbReference>
<dbReference type="Proteomes" id="UP001339429">
    <property type="component" value="Unassembled WGS sequence"/>
</dbReference>
<organism evidence="1 2">
    <name type="scientific">Photobacterium piscicola</name>
    <dbReference type="NCBI Taxonomy" id="1378299"/>
    <lineage>
        <taxon>Bacteria</taxon>
        <taxon>Pseudomonadati</taxon>
        <taxon>Pseudomonadota</taxon>
        <taxon>Gammaproteobacteria</taxon>
        <taxon>Vibrionales</taxon>
        <taxon>Vibrionaceae</taxon>
        <taxon>Photobacterium</taxon>
    </lineage>
</organism>
<reference evidence="1 2" key="1">
    <citation type="submission" date="2024-01" db="EMBL/GenBank/DDBJ databases">
        <title>Active colonisers of the gastrointestinal tract of Atlantic salmon farmed in a warm water region.</title>
        <authorList>
            <person name="Bowman J.P."/>
        </authorList>
    </citation>
    <scope>NUCLEOTIDE SEQUENCE [LARGE SCALE GENOMIC DNA]</scope>
    <source>
        <strain evidence="1 2">S4MW1</strain>
    </source>
</reference>
<dbReference type="EMBL" id="JAYXUD010000015">
    <property type="protein sequence ID" value="MEC6899995.1"/>
    <property type="molecule type" value="Genomic_DNA"/>
</dbReference>
<evidence type="ECO:0000313" key="1">
    <source>
        <dbReference type="EMBL" id="MEC6899995.1"/>
    </source>
</evidence>
<sequence>MNFVLKIFRYGKLKANDVIGKTSGELLTLATDGKLLVDGKPTYEHAQISKHDLTVMQKCCESELEKFRLTGMTPAPFYFERVAILARKEKRYDLEVEICEQYIEITDRIFDSTSIGVKAGPRYLAIANRLLKARELLKKHT</sequence>
<accession>A0ABU6LKW7</accession>
<proteinExistence type="predicted"/>
<gene>
    <name evidence="1" type="ORF">VXS00_15200</name>
</gene>
<name>A0ABU6LKW7_9GAMM</name>